<dbReference type="Proteomes" id="UP000183028">
    <property type="component" value="Unassembled WGS sequence"/>
</dbReference>
<dbReference type="GO" id="GO:0000455">
    <property type="term" value="P:enzyme-directed rRNA pseudouridine synthesis"/>
    <property type="evidence" value="ECO:0007669"/>
    <property type="project" value="UniProtKB-ARBA"/>
</dbReference>
<dbReference type="eggNOG" id="COG0564">
    <property type="taxonomic scope" value="Bacteria"/>
</dbReference>
<organism evidence="8 9">
    <name type="scientific">Sharpea azabuensis</name>
    <dbReference type="NCBI Taxonomy" id="322505"/>
    <lineage>
        <taxon>Bacteria</taxon>
        <taxon>Bacillati</taxon>
        <taxon>Bacillota</taxon>
        <taxon>Erysipelotrichia</taxon>
        <taxon>Erysipelotrichales</taxon>
        <taxon>Coprobacillaceae</taxon>
        <taxon>Sharpea</taxon>
    </lineage>
</organism>
<keyword evidence="3 6" id="KW-0413">Isomerase</keyword>
<dbReference type="EC" id="5.4.99.-" evidence="6"/>
<dbReference type="RefSeq" id="WP_074731835.1">
    <property type="nucleotide sequence ID" value="NZ_CADAXY010000006.1"/>
</dbReference>
<name>A0A1H6SP83_9FIRM</name>
<dbReference type="SUPFAM" id="SSF55120">
    <property type="entry name" value="Pseudouridine synthase"/>
    <property type="match status" value="1"/>
</dbReference>
<dbReference type="InterPro" id="IPR020103">
    <property type="entry name" value="PsdUridine_synth_cat_dom_sf"/>
</dbReference>
<keyword evidence="9" id="KW-1185">Reference proteome</keyword>
<dbReference type="EMBL" id="FNYK01000017">
    <property type="protein sequence ID" value="SEI69633.1"/>
    <property type="molecule type" value="Genomic_DNA"/>
</dbReference>
<dbReference type="Gene3D" id="3.30.2350.10">
    <property type="entry name" value="Pseudouridine synthase"/>
    <property type="match status" value="1"/>
</dbReference>
<dbReference type="SUPFAM" id="SSF55174">
    <property type="entry name" value="Alpha-L RNA-binding motif"/>
    <property type="match status" value="1"/>
</dbReference>
<gene>
    <name evidence="8" type="ORF">SAMN04487834_101730</name>
</gene>
<feature type="active site" evidence="4">
    <location>
        <position position="146"/>
    </location>
</feature>
<sequence length="321" mass="37372">MKILKIDHLHENQRIDKYLNKLLPNAPKGFVYKMLRKKDVKVNGKRVKENYIVQYGDEVSLFLYDDRFIAYSKETTIYELPIQFKVIYEDEHILIVDKPVGLLVQPDDHEDINVLSNQVLTYLYRKGEYDPQKDLGFTPGPVHRLDRNTSGLVIYGKDMRALQDLNEMMKKRHCIDKKYLTVVKGHMDEADLKGYVVKDQEAGKMRVVSSDYPNALSMHTLVHPLRYGHDVTLVEVSLVTGRTHQIRVHLASQGHPVMGDRKYGDFSWNREIAKKYKLNNQFLHAYSLTFTNPFGSMKYLKDKTFISPLSGNFKKIVDDLF</sequence>
<feature type="domain" description="RNA-binding S4" evidence="7">
    <location>
        <begin position="13"/>
        <end position="73"/>
    </location>
</feature>
<dbReference type="PROSITE" id="PS50889">
    <property type="entry name" value="S4"/>
    <property type="match status" value="1"/>
</dbReference>
<dbReference type="NCBIfam" id="TIGR00005">
    <property type="entry name" value="rluA_subfam"/>
    <property type="match status" value="1"/>
</dbReference>
<dbReference type="Pfam" id="PF00849">
    <property type="entry name" value="PseudoU_synth_2"/>
    <property type="match status" value="1"/>
</dbReference>
<accession>A0A1H6SP83</accession>
<dbReference type="CDD" id="cd02869">
    <property type="entry name" value="PseudoU_synth_RluA_like"/>
    <property type="match status" value="1"/>
</dbReference>
<evidence type="ECO:0000256" key="1">
    <source>
        <dbReference type="ARBA" id="ARBA00000073"/>
    </source>
</evidence>
<dbReference type="SMART" id="SM00363">
    <property type="entry name" value="S4"/>
    <property type="match status" value="1"/>
</dbReference>
<evidence type="ECO:0000259" key="7">
    <source>
        <dbReference type="SMART" id="SM00363"/>
    </source>
</evidence>
<evidence type="ECO:0000256" key="4">
    <source>
        <dbReference type="PIRSR" id="PIRSR606225-1"/>
    </source>
</evidence>
<evidence type="ECO:0000256" key="6">
    <source>
        <dbReference type="RuleBase" id="RU362028"/>
    </source>
</evidence>
<evidence type="ECO:0000313" key="8">
    <source>
        <dbReference type="EMBL" id="SEI69633.1"/>
    </source>
</evidence>
<evidence type="ECO:0000256" key="5">
    <source>
        <dbReference type="PROSITE-ProRule" id="PRU00182"/>
    </source>
</evidence>
<dbReference type="STRING" id="322505.SAMN04487836_10926"/>
<comment type="similarity">
    <text evidence="2 6">Belongs to the pseudouridine synthase RluA family.</text>
</comment>
<evidence type="ECO:0000256" key="2">
    <source>
        <dbReference type="ARBA" id="ARBA00010876"/>
    </source>
</evidence>
<keyword evidence="5" id="KW-0694">RNA-binding</keyword>
<protein>
    <recommendedName>
        <fullName evidence="6">Pseudouridine synthase</fullName>
        <ecNumber evidence="6">5.4.99.-</ecNumber>
    </recommendedName>
</protein>
<dbReference type="CDD" id="cd00165">
    <property type="entry name" value="S4"/>
    <property type="match status" value="1"/>
</dbReference>
<dbReference type="PANTHER" id="PTHR21600:SF44">
    <property type="entry name" value="RIBOSOMAL LARGE SUBUNIT PSEUDOURIDINE SYNTHASE D"/>
    <property type="match status" value="1"/>
</dbReference>
<dbReference type="GO" id="GO:0120159">
    <property type="term" value="F:rRNA pseudouridine synthase activity"/>
    <property type="evidence" value="ECO:0007669"/>
    <property type="project" value="UniProtKB-ARBA"/>
</dbReference>
<dbReference type="OrthoDB" id="9807829at2"/>
<dbReference type="InterPro" id="IPR006225">
    <property type="entry name" value="PsdUridine_synth_RluC/D"/>
</dbReference>
<dbReference type="InterPro" id="IPR050188">
    <property type="entry name" value="RluA_PseudoU_synthase"/>
</dbReference>
<proteinExistence type="inferred from homology"/>
<dbReference type="Gene3D" id="3.10.290.10">
    <property type="entry name" value="RNA-binding S4 domain"/>
    <property type="match status" value="1"/>
</dbReference>
<comment type="catalytic activity">
    <reaction evidence="1 6">
        <text>a uridine in RNA = a pseudouridine in RNA</text>
        <dbReference type="Rhea" id="RHEA:48348"/>
        <dbReference type="Rhea" id="RHEA-COMP:12068"/>
        <dbReference type="Rhea" id="RHEA-COMP:12069"/>
        <dbReference type="ChEBI" id="CHEBI:65314"/>
        <dbReference type="ChEBI" id="CHEBI:65315"/>
    </reaction>
</comment>
<dbReference type="InterPro" id="IPR006145">
    <property type="entry name" value="PsdUridine_synth_RsuA/RluA"/>
</dbReference>
<evidence type="ECO:0000256" key="3">
    <source>
        <dbReference type="ARBA" id="ARBA00023235"/>
    </source>
</evidence>
<dbReference type="PANTHER" id="PTHR21600">
    <property type="entry name" value="MITOCHONDRIAL RNA PSEUDOURIDINE SYNTHASE"/>
    <property type="match status" value="1"/>
</dbReference>
<comment type="function">
    <text evidence="6">Responsible for synthesis of pseudouridine from uracil.</text>
</comment>
<dbReference type="AlphaFoldDB" id="A0A1H6SP83"/>
<dbReference type="InterPro" id="IPR036986">
    <property type="entry name" value="S4_RNA-bd_sf"/>
</dbReference>
<dbReference type="GO" id="GO:0003723">
    <property type="term" value="F:RNA binding"/>
    <property type="evidence" value="ECO:0007669"/>
    <property type="project" value="UniProtKB-KW"/>
</dbReference>
<evidence type="ECO:0000313" key="9">
    <source>
        <dbReference type="Proteomes" id="UP000183028"/>
    </source>
</evidence>
<reference evidence="9" key="1">
    <citation type="submission" date="2016-10" db="EMBL/GenBank/DDBJ databases">
        <authorList>
            <person name="Varghese N."/>
        </authorList>
    </citation>
    <scope>NUCLEOTIDE SEQUENCE [LARGE SCALE GENOMIC DNA]</scope>
    <source>
        <strain evidence="9">DSM 20406</strain>
    </source>
</reference>
<dbReference type="Pfam" id="PF01479">
    <property type="entry name" value="S4"/>
    <property type="match status" value="1"/>
</dbReference>
<dbReference type="InterPro" id="IPR002942">
    <property type="entry name" value="S4_RNA-bd"/>
</dbReference>